<reference evidence="1 2" key="1">
    <citation type="submission" date="2020-10" db="EMBL/GenBank/DDBJ databases">
        <title>Complete genome sequence of Paludibaculum fermentans P105T, a facultatively anaerobic acidobacterium capable of dissimilatory Fe(III) reduction.</title>
        <authorList>
            <person name="Dedysh S.N."/>
            <person name="Beletsky A.V."/>
            <person name="Kulichevskaya I.S."/>
            <person name="Mardanov A.V."/>
            <person name="Ravin N.V."/>
        </authorList>
    </citation>
    <scope>NUCLEOTIDE SEQUENCE [LARGE SCALE GENOMIC DNA]</scope>
    <source>
        <strain evidence="1 2">P105</strain>
    </source>
</reference>
<evidence type="ECO:0000313" key="1">
    <source>
        <dbReference type="EMBL" id="QOY86196.1"/>
    </source>
</evidence>
<dbReference type="PROSITE" id="PS51273">
    <property type="entry name" value="GATASE_TYPE_1"/>
    <property type="match status" value="1"/>
</dbReference>
<dbReference type="InterPro" id="IPR044668">
    <property type="entry name" value="PuuD-like"/>
</dbReference>
<dbReference type="CDD" id="cd01745">
    <property type="entry name" value="GATase1_2"/>
    <property type="match status" value="1"/>
</dbReference>
<dbReference type="InterPro" id="IPR011697">
    <property type="entry name" value="Peptidase_C26"/>
</dbReference>
<dbReference type="Pfam" id="PF07722">
    <property type="entry name" value="Peptidase_C26"/>
    <property type="match status" value="1"/>
</dbReference>
<dbReference type="GO" id="GO:0033969">
    <property type="term" value="F:gamma-glutamyl-gamma-aminobutyrate hydrolase activity"/>
    <property type="evidence" value="ECO:0007669"/>
    <property type="project" value="TreeGrafter"/>
</dbReference>
<dbReference type="PANTHER" id="PTHR43235:SF1">
    <property type="entry name" value="GLUTAMINE AMIDOTRANSFERASE PB2B2.05-RELATED"/>
    <property type="match status" value="1"/>
</dbReference>
<keyword evidence="2" id="KW-1185">Reference proteome</keyword>
<dbReference type="Proteomes" id="UP000593892">
    <property type="component" value="Chromosome"/>
</dbReference>
<dbReference type="GO" id="GO:0005829">
    <property type="term" value="C:cytosol"/>
    <property type="evidence" value="ECO:0007669"/>
    <property type="project" value="TreeGrafter"/>
</dbReference>
<dbReference type="KEGG" id="pfer:IRI77_25755"/>
<dbReference type="RefSeq" id="WP_194447865.1">
    <property type="nucleotide sequence ID" value="NZ_CP063849.1"/>
</dbReference>
<sequence>MAPRVGLTYRLEQKAVPYRAALQAVGLEAVNLTPEAPASLAGLSGLMLTGGSDIEPWRYGQDDIAARSPDGPRDEMELRLAGEAIELGMPLFAICRGMQVLNVLRGGKLLQHIGEEHTGVMHGVKISDGSLLRGILGCEYQVNSRHHQAAARLGDGLIATAVSEDGHVEALELPSARGFVLGVQWHPEDLYESDAGHLRLFEAFRDAVIHWKR</sequence>
<protein>
    <submittedName>
        <fullName evidence="1">Gamma-glutamyl-gamma-aminobutyrate hydrolase family protein</fullName>
    </submittedName>
</protein>
<name>A0A7S7SJ79_PALFE</name>
<dbReference type="SUPFAM" id="SSF52317">
    <property type="entry name" value="Class I glutamine amidotransferase-like"/>
    <property type="match status" value="1"/>
</dbReference>
<dbReference type="GO" id="GO:0006598">
    <property type="term" value="P:polyamine catabolic process"/>
    <property type="evidence" value="ECO:0007669"/>
    <property type="project" value="TreeGrafter"/>
</dbReference>
<proteinExistence type="predicted"/>
<dbReference type="InterPro" id="IPR029062">
    <property type="entry name" value="Class_I_gatase-like"/>
</dbReference>
<organism evidence="1 2">
    <name type="scientific">Paludibaculum fermentans</name>
    <dbReference type="NCBI Taxonomy" id="1473598"/>
    <lineage>
        <taxon>Bacteria</taxon>
        <taxon>Pseudomonadati</taxon>
        <taxon>Acidobacteriota</taxon>
        <taxon>Terriglobia</taxon>
        <taxon>Bryobacterales</taxon>
        <taxon>Bryobacteraceae</taxon>
        <taxon>Paludibaculum</taxon>
    </lineage>
</organism>
<keyword evidence="1" id="KW-0378">Hydrolase</keyword>
<accession>A0A7S7SJ79</accession>
<gene>
    <name evidence="1" type="ORF">IRI77_25755</name>
</gene>
<dbReference type="AlphaFoldDB" id="A0A7S7SJ79"/>
<dbReference type="EMBL" id="CP063849">
    <property type="protein sequence ID" value="QOY86196.1"/>
    <property type="molecule type" value="Genomic_DNA"/>
</dbReference>
<evidence type="ECO:0000313" key="2">
    <source>
        <dbReference type="Proteomes" id="UP000593892"/>
    </source>
</evidence>
<dbReference type="Gene3D" id="3.40.50.880">
    <property type="match status" value="1"/>
</dbReference>
<dbReference type="PANTHER" id="PTHR43235">
    <property type="entry name" value="GLUTAMINE AMIDOTRANSFERASE PB2B2.05-RELATED"/>
    <property type="match status" value="1"/>
</dbReference>